<reference evidence="1" key="1">
    <citation type="submission" date="2023-03" db="EMBL/GenBank/DDBJ databases">
        <title>Actinoallomurus iriomotensis NBRC 103684.</title>
        <authorList>
            <person name="Ichikawa N."/>
            <person name="Sato H."/>
            <person name="Tonouchi N."/>
        </authorList>
    </citation>
    <scope>NUCLEOTIDE SEQUENCE</scope>
    <source>
        <strain evidence="1">NBRC 103684</strain>
    </source>
</reference>
<dbReference type="AlphaFoldDB" id="A0A9W6VXT1"/>
<organism evidence="1 2">
    <name type="scientific">Actinoallomurus iriomotensis</name>
    <dbReference type="NCBI Taxonomy" id="478107"/>
    <lineage>
        <taxon>Bacteria</taxon>
        <taxon>Bacillati</taxon>
        <taxon>Actinomycetota</taxon>
        <taxon>Actinomycetes</taxon>
        <taxon>Streptosporangiales</taxon>
        <taxon>Thermomonosporaceae</taxon>
        <taxon>Actinoallomurus</taxon>
    </lineage>
</organism>
<evidence type="ECO:0000313" key="2">
    <source>
        <dbReference type="Proteomes" id="UP001165074"/>
    </source>
</evidence>
<evidence type="ECO:0000313" key="1">
    <source>
        <dbReference type="EMBL" id="GLY89258.1"/>
    </source>
</evidence>
<protein>
    <submittedName>
        <fullName evidence="1">Uncharacterized protein</fullName>
    </submittedName>
</protein>
<comment type="caution">
    <text evidence="1">The sequence shown here is derived from an EMBL/GenBank/DDBJ whole genome shotgun (WGS) entry which is preliminary data.</text>
</comment>
<gene>
    <name evidence="1" type="ORF">Airi02_071870</name>
</gene>
<proteinExistence type="predicted"/>
<accession>A0A9W6VXT1</accession>
<dbReference type="EMBL" id="BSTK01000012">
    <property type="protein sequence ID" value="GLY89258.1"/>
    <property type="molecule type" value="Genomic_DNA"/>
</dbReference>
<dbReference type="Proteomes" id="UP001165074">
    <property type="component" value="Unassembled WGS sequence"/>
</dbReference>
<name>A0A9W6VXT1_9ACTN</name>
<sequence length="95" mass="10304">MIATPDDEPAECLRALATGLTKCGIPVQLRTDADQRPYLRASHPSMPISTDVYCVRANAGTLFFHSEWGSVLASGDDQVSVIGYIVRLLQPPSDE</sequence>
<keyword evidence="2" id="KW-1185">Reference proteome</keyword>